<keyword evidence="2" id="KW-0472">Membrane</keyword>
<feature type="transmembrane region" description="Helical" evidence="2">
    <location>
        <begin position="493"/>
        <end position="511"/>
    </location>
</feature>
<evidence type="ECO:0000256" key="2">
    <source>
        <dbReference type="SAM" id="Phobius"/>
    </source>
</evidence>
<dbReference type="EMBL" id="AP009153">
    <property type="protein sequence ID" value="BAH38571.1"/>
    <property type="molecule type" value="Genomic_DNA"/>
</dbReference>
<feature type="region of interest" description="Disordered" evidence="1">
    <location>
        <begin position="367"/>
        <end position="387"/>
    </location>
</feature>
<dbReference type="HOGENOM" id="CLU_371219_0_0_0"/>
<dbReference type="PANTHER" id="PTHR40940">
    <property type="entry name" value="PROTEIN BATD-RELATED"/>
    <property type="match status" value="1"/>
</dbReference>
<feature type="transmembrane region" description="Helical" evidence="2">
    <location>
        <begin position="336"/>
        <end position="357"/>
    </location>
</feature>
<dbReference type="Proteomes" id="UP000002209">
    <property type="component" value="Chromosome"/>
</dbReference>
<keyword evidence="3" id="KW-0732">Signal</keyword>
<dbReference type="CDD" id="cd00174">
    <property type="entry name" value="SH3"/>
    <property type="match status" value="1"/>
</dbReference>
<feature type="transmembrane region" description="Helical" evidence="2">
    <location>
        <begin position="652"/>
        <end position="674"/>
    </location>
</feature>
<evidence type="ECO:0000256" key="1">
    <source>
        <dbReference type="SAM" id="MobiDB-lite"/>
    </source>
</evidence>
<proteinExistence type="predicted"/>
<dbReference type="InterPro" id="IPR010466">
    <property type="entry name" value="DUF1058"/>
</dbReference>
<dbReference type="InterPro" id="IPR025738">
    <property type="entry name" value="BatD"/>
</dbReference>
<gene>
    <name evidence="4" type="ordered locus">GAU_1529</name>
</gene>
<evidence type="ECO:0000313" key="4">
    <source>
        <dbReference type="EMBL" id="BAH38571.1"/>
    </source>
</evidence>
<dbReference type="PANTHER" id="PTHR40940:SF2">
    <property type="entry name" value="BATD"/>
    <property type="match status" value="1"/>
</dbReference>
<feature type="signal peptide" evidence="3">
    <location>
        <begin position="1"/>
        <end position="35"/>
    </location>
</feature>
<organism evidence="4 5">
    <name type="scientific">Gemmatimonas aurantiaca (strain DSM 14586 / JCM 11422 / NBRC 100505 / T-27)</name>
    <dbReference type="NCBI Taxonomy" id="379066"/>
    <lineage>
        <taxon>Bacteria</taxon>
        <taxon>Pseudomonadati</taxon>
        <taxon>Gemmatimonadota</taxon>
        <taxon>Gemmatimonadia</taxon>
        <taxon>Gemmatimonadales</taxon>
        <taxon>Gemmatimonadaceae</taxon>
        <taxon>Gemmatimonas</taxon>
    </lineage>
</organism>
<name>C1A8L1_GEMAT</name>
<accession>C1A8L1</accession>
<dbReference type="AlphaFoldDB" id="C1A8L1"/>
<dbReference type="Gene3D" id="2.30.30.40">
    <property type="entry name" value="SH3 Domains"/>
    <property type="match status" value="1"/>
</dbReference>
<evidence type="ECO:0000256" key="3">
    <source>
        <dbReference type="SAM" id="SignalP"/>
    </source>
</evidence>
<protein>
    <submittedName>
        <fullName evidence="4">Hypothetical membrane protein</fullName>
    </submittedName>
</protein>
<keyword evidence="5" id="KW-1185">Reference proteome</keyword>
<reference evidence="5" key="1">
    <citation type="submission" date="2006-03" db="EMBL/GenBank/DDBJ databases">
        <title>Complete genome sequence of Gemmatimonas aurantiaca T-27 that represents a novel phylum Gemmatimonadetes.</title>
        <authorList>
            <person name="Takasaki K."/>
            <person name="Ichikawa N."/>
            <person name="Miura H."/>
            <person name="Matsushita S."/>
            <person name="Watanabe Y."/>
            <person name="Oguchi A."/>
            <person name="Ankai A."/>
            <person name="Yashiro I."/>
            <person name="Takahashi M."/>
            <person name="Terui Y."/>
            <person name="Fukui S."/>
            <person name="Yokoyama H."/>
            <person name="Tanikawa S."/>
            <person name="Hanada S."/>
            <person name="Kamagata Y."/>
            <person name="Fujita N."/>
        </authorList>
    </citation>
    <scope>NUCLEOTIDE SEQUENCE [LARGE SCALE GENOMIC DNA]</scope>
    <source>
        <strain evidence="5">T-27 / DSM 14586 / JCM 11422 / NBRC 100505</strain>
    </source>
</reference>
<sequence length="749" mass="81224">MTRRVLSLMRRISRRAVSVAVCTVLSLDASVAANAQPSPTAIVDRVRVNSARAIDFHAAVFPESVYVGQQVTYQVAVLLSEDARNRLRRDPEFRPPELRGLLAYELGTPRRVPAREYSGRRYEAHVFQRALFGIAPGVLTVPSPQLTYFLSQSSSYFSREERSVVHAESAQLVVMPLPEEGRPADFSGAVGVLEARTSFDATAARVGDPLMLTVRLEGEGNVKLLPRPMVELPWASVVPGSERVRIDSSGALVRGVKEFDFILTPTRPGAVVLPVIRYSYFDPYRATYEWAESTPADVQVADGTLAAGTESDETSRLPLRSWQVEERRAGYDVPTIWRLSLLGIWGGAALLAFGAWWRRRHRARQAEAPTESVVTQRPLSEADGSPGSIARDLRRTLLQQLAARLHVPAGALVVRADVERVLRRRGVTRSSTREVLTVLDALAVEGFGDATHRREPGPDDLRAQAARVAELVAAEAVAQGRTRLWRRRGAQHGSRLGLMLVVLATGLATPAERTVAQGGTTSGPGDVPLLVREASAAYEARRYGAAAERFAEAVSQRPRDVDLLMNWGNAAWSAGDTVSAVIAWQRAARLEPITADVQERLALLPPGARGGIAEVPMVPVYPLMVVATVCWVLGTIVLIVAWSRTAVADRGVLRVSVGAALMLVGAGVAASAWWGTSALDPHGLAVVRRPEAMRVQPAFDANTAGGLATGDIVRLAAVQEQWARVEHADGRFGWVPAERLSLLVTDAVR</sequence>
<keyword evidence="2" id="KW-0812">Transmembrane</keyword>
<feature type="chain" id="PRO_5002906723" evidence="3">
    <location>
        <begin position="36"/>
        <end position="749"/>
    </location>
</feature>
<feature type="transmembrane region" description="Helical" evidence="2">
    <location>
        <begin position="620"/>
        <end position="640"/>
    </location>
</feature>
<dbReference type="STRING" id="379066.GAU_1529"/>
<dbReference type="Gene3D" id="1.25.40.10">
    <property type="entry name" value="Tetratricopeptide repeat domain"/>
    <property type="match status" value="1"/>
</dbReference>
<evidence type="ECO:0000313" key="5">
    <source>
        <dbReference type="Proteomes" id="UP000002209"/>
    </source>
</evidence>
<keyword evidence="2" id="KW-1133">Transmembrane helix</keyword>
<dbReference type="SUPFAM" id="SSF48452">
    <property type="entry name" value="TPR-like"/>
    <property type="match status" value="1"/>
</dbReference>
<dbReference type="eggNOG" id="COG4783">
    <property type="taxonomic scope" value="Bacteria"/>
</dbReference>
<dbReference type="InterPro" id="IPR011990">
    <property type="entry name" value="TPR-like_helical_dom_sf"/>
</dbReference>
<dbReference type="KEGG" id="gau:GAU_1529"/>
<dbReference type="Pfam" id="PF06347">
    <property type="entry name" value="SH3_4"/>
    <property type="match status" value="1"/>
</dbReference>